<dbReference type="PROSITE" id="PS50928">
    <property type="entry name" value="ABC_TM1"/>
    <property type="match status" value="1"/>
</dbReference>
<evidence type="ECO:0000256" key="3">
    <source>
        <dbReference type="ARBA" id="ARBA00022448"/>
    </source>
</evidence>
<dbReference type="GO" id="GO:0022857">
    <property type="term" value="F:transmembrane transporter activity"/>
    <property type="evidence" value="ECO:0007669"/>
    <property type="project" value="InterPro"/>
</dbReference>
<protein>
    <submittedName>
        <fullName evidence="11">Putative glutamine ABC transporter permease protein GlnM</fullName>
    </submittedName>
</protein>
<evidence type="ECO:0000256" key="2">
    <source>
        <dbReference type="ARBA" id="ARBA00010072"/>
    </source>
</evidence>
<evidence type="ECO:0000256" key="1">
    <source>
        <dbReference type="ARBA" id="ARBA00004651"/>
    </source>
</evidence>
<dbReference type="CDD" id="cd06261">
    <property type="entry name" value="TM_PBP2"/>
    <property type="match status" value="1"/>
</dbReference>
<keyword evidence="3 9" id="KW-0813">Transport</keyword>
<keyword evidence="6" id="KW-0029">Amino-acid transport</keyword>
<accession>A0A0N8NSL4</accession>
<keyword evidence="12" id="KW-1185">Reference proteome</keyword>
<dbReference type="GO" id="GO:0006865">
    <property type="term" value="P:amino acid transport"/>
    <property type="evidence" value="ECO:0007669"/>
    <property type="project" value="UniProtKB-KW"/>
</dbReference>
<proteinExistence type="inferred from homology"/>
<evidence type="ECO:0000313" key="12">
    <source>
        <dbReference type="Proteomes" id="UP000050326"/>
    </source>
</evidence>
<comment type="subcellular location">
    <subcellularLocation>
        <location evidence="1 9">Cell membrane</location>
        <topology evidence="1 9">Multi-pass membrane protein</topology>
    </subcellularLocation>
</comment>
<keyword evidence="7 9" id="KW-1133">Transmembrane helix</keyword>
<evidence type="ECO:0000256" key="7">
    <source>
        <dbReference type="ARBA" id="ARBA00022989"/>
    </source>
</evidence>
<dbReference type="InterPro" id="IPR000515">
    <property type="entry name" value="MetI-like"/>
</dbReference>
<feature type="domain" description="ABC transmembrane type-1" evidence="10">
    <location>
        <begin position="62"/>
        <end position="250"/>
    </location>
</feature>
<comment type="caution">
    <text evidence="11">The sequence shown here is derived from an EMBL/GenBank/DDBJ whole genome shotgun (WGS) entry which is preliminary data.</text>
</comment>
<feature type="transmembrane region" description="Helical" evidence="9">
    <location>
        <begin position="21"/>
        <end position="39"/>
    </location>
</feature>
<keyword evidence="5 9" id="KW-0812">Transmembrane</keyword>
<evidence type="ECO:0000256" key="9">
    <source>
        <dbReference type="RuleBase" id="RU363032"/>
    </source>
</evidence>
<feature type="transmembrane region" description="Helical" evidence="9">
    <location>
        <begin position="116"/>
        <end position="141"/>
    </location>
</feature>
<dbReference type="SUPFAM" id="SSF161098">
    <property type="entry name" value="MetI-like"/>
    <property type="match status" value="1"/>
</dbReference>
<evidence type="ECO:0000256" key="4">
    <source>
        <dbReference type="ARBA" id="ARBA00022475"/>
    </source>
</evidence>
<dbReference type="Pfam" id="PF00528">
    <property type="entry name" value="BPD_transp_1"/>
    <property type="match status" value="1"/>
</dbReference>
<feature type="transmembrane region" description="Helical" evidence="9">
    <location>
        <begin position="59"/>
        <end position="82"/>
    </location>
</feature>
<evidence type="ECO:0000256" key="6">
    <source>
        <dbReference type="ARBA" id="ARBA00022970"/>
    </source>
</evidence>
<evidence type="ECO:0000256" key="8">
    <source>
        <dbReference type="ARBA" id="ARBA00023136"/>
    </source>
</evidence>
<dbReference type="Gene3D" id="1.10.3720.10">
    <property type="entry name" value="MetI-like"/>
    <property type="match status" value="1"/>
</dbReference>
<gene>
    <name evidence="11" type="primary">glnM_2</name>
    <name evidence="11" type="ORF">OXPF_41450</name>
</gene>
<dbReference type="NCBIfam" id="TIGR01726">
    <property type="entry name" value="HEQRo_perm_3TM"/>
    <property type="match status" value="1"/>
</dbReference>
<dbReference type="PANTHER" id="PTHR30614">
    <property type="entry name" value="MEMBRANE COMPONENT OF AMINO ACID ABC TRANSPORTER"/>
    <property type="match status" value="1"/>
</dbReference>
<dbReference type="PANTHER" id="PTHR30614:SF20">
    <property type="entry name" value="GLUTAMINE TRANSPORT SYSTEM PERMEASE PROTEIN GLNP"/>
    <property type="match status" value="1"/>
</dbReference>
<keyword evidence="4" id="KW-1003">Cell membrane</keyword>
<feature type="transmembrane region" description="Helical" evidence="9">
    <location>
        <begin position="226"/>
        <end position="249"/>
    </location>
</feature>
<dbReference type="EMBL" id="LKET01000068">
    <property type="protein sequence ID" value="KPU42360.1"/>
    <property type="molecule type" value="Genomic_DNA"/>
</dbReference>
<dbReference type="Proteomes" id="UP000050326">
    <property type="component" value="Unassembled WGS sequence"/>
</dbReference>
<dbReference type="GO" id="GO:0043190">
    <property type="term" value="C:ATP-binding cassette (ABC) transporter complex"/>
    <property type="evidence" value="ECO:0007669"/>
    <property type="project" value="InterPro"/>
</dbReference>
<evidence type="ECO:0000313" key="11">
    <source>
        <dbReference type="EMBL" id="KPU42360.1"/>
    </source>
</evidence>
<reference evidence="11 12" key="1">
    <citation type="submission" date="2015-09" db="EMBL/GenBank/DDBJ databases">
        <title>Genome sequence of Oxobacter pfennigii DSM 3222.</title>
        <authorList>
            <person name="Poehlein A."/>
            <person name="Bengelsdorf F.R."/>
            <person name="Schiel-Bengelsdorf B."/>
            <person name="Duerre P."/>
            <person name="Daniel R."/>
        </authorList>
    </citation>
    <scope>NUCLEOTIDE SEQUENCE [LARGE SCALE GENOMIC DNA]</scope>
    <source>
        <strain evidence="11 12">DSM 3222</strain>
    </source>
</reference>
<dbReference type="STRING" id="36849.OXPF_41450"/>
<dbReference type="InterPro" id="IPR043429">
    <property type="entry name" value="ArtM/GltK/GlnP/TcyL/YhdX-like"/>
</dbReference>
<organism evidence="11 12">
    <name type="scientific">Oxobacter pfennigii</name>
    <dbReference type="NCBI Taxonomy" id="36849"/>
    <lineage>
        <taxon>Bacteria</taxon>
        <taxon>Bacillati</taxon>
        <taxon>Bacillota</taxon>
        <taxon>Clostridia</taxon>
        <taxon>Eubacteriales</taxon>
        <taxon>Clostridiaceae</taxon>
        <taxon>Oxobacter</taxon>
    </lineage>
</organism>
<dbReference type="AlphaFoldDB" id="A0A0N8NSL4"/>
<sequence>MKLLSIFIRQENNKETNLQRAVNIIIACGAFIVFFFWSMKRLNLSFDFSVLLDFKYRLFTGFITTIELSTISLLVSLLIGFLSAMGSKSKILPLSYFCKTYIQFIRGTPMIMQVYLFFYIIGTAWGISSRFIAGVLILSIFEGAYISEIIRGGLDSIDATQLEAAKAVGLDSKQTMRLVIFPQLIARILPALAGQFASIIKDSSLLSIISVIELTQTIREISATNFAIFECYLFLGLLYLSLTFPLSMVTRAVERRFKYDN</sequence>
<evidence type="ECO:0000259" key="10">
    <source>
        <dbReference type="PROSITE" id="PS50928"/>
    </source>
</evidence>
<keyword evidence="8 9" id="KW-0472">Membrane</keyword>
<dbReference type="RefSeq" id="WP_054877078.1">
    <property type="nucleotide sequence ID" value="NZ_LKET01000068.1"/>
</dbReference>
<dbReference type="InterPro" id="IPR035906">
    <property type="entry name" value="MetI-like_sf"/>
</dbReference>
<comment type="similarity">
    <text evidence="2">Belongs to the binding-protein-dependent transport system permease family. HisMQ subfamily.</text>
</comment>
<name>A0A0N8NSL4_9CLOT</name>
<dbReference type="OrthoDB" id="9787841at2"/>
<dbReference type="InterPro" id="IPR010065">
    <property type="entry name" value="AA_ABC_transptr_permease_3TM"/>
</dbReference>
<evidence type="ECO:0000256" key="5">
    <source>
        <dbReference type="ARBA" id="ARBA00022692"/>
    </source>
</evidence>